<dbReference type="Proteomes" id="UP001186974">
    <property type="component" value="Unassembled WGS sequence"/>
</dbReference>
<keyword evidence="2" id="KW-1185">Reference proteome</keyword>
<organism evidence="1 2">
    <name type="scientific">Coniosporium uncinatum</name>
    <dbReference type="NCBI Taxonomy" id="93489"/>
    <lineage>
        <taxon>Eukaryota</taxon>
        <taxon>Fungi</taxon>
        <taxon>Dikarya</taxon>
        <taxon>Ascomycota</taxon>
        <taxon>Pezizomycotina</taxon>
        <taxon>Dothideomycetes</taxon>
        <taxon>Dothideomycetes incertae sedis</taxon>
        <taxon>Coniosporium</taxon>
    </lineage>
</organism>
<proteinExistence type="predicted"/>
<sequence length="264" mass="28745">MPEEDLIDLSDGGEDDAPELVEAAEQLPQEQGNADDWSSSSDDDSGFVEVSASGAFFDNNIPPLFTSPPTLTDKEPPTQSSELQQQTEDVCLPLLRNPSGLPANTHGIPSLLRDAHSTFLKSWLEELPSGFVSMDAARPWIVYWCLSGLGMLGHDLSVYRDAAIETFAQCQHPDGGFGGGFGQLAHLAPSYAAVLSLVMVGGEEAYELMDRRKMWRWIGQMKQRDGGFTMCFGGEEDCRGAMCALMILSILDLPMELPDEVPAK</sequence>
<feature type="non-terminal residue" evidence="1">
    <location>
        <position position="264"/>
    </location>
</feature>
<reference evidence="1" key="1">
    <citation type="submission" date="2024-09" db="EMBL/GenBank/DDBJ databases">
        <title>Black Yeasts Isolated from many extreme environments.</title>
        <authorList>
            <person name="Coleine C."/>
            <person name="Stajich J.E."/>
            <person name="Selbmann L."/>
        </authorList>
    </citation>
    <scope>NUCLEOTIDE SEQUENCE</scope>
    <source>
        <strain evidence="1">CCFEE 5737</strain>
    </source>
</reference>
<dbReference type="EMBL" id="JAWDJW010003976">
    <property type="protein sequence ID" value="KAK3076432.1"/>
    <property type="molecule type" value="Genomic_DNA"/>
</dbReference>
<comment type="caution">
    <text evidence="1">The sequence shown here is derived from an EMBL/GenBank/DDBJ whole genome shotgun (WGS) entry which is preliminary data.</text>
</comment>
<gene>
    <name evidence="1" type="ORF">LTS18_013020</name>
</gene>
<evidence type="ECO:0000313" key="2">
    <source>
        <dbReference type="Proteomes" id="UP001186974"/>
    </source>
</evidence>
<evidence type="ECO:0000313" key="1">
    <source>
        <dbReference type="EMBL" id="KAK3076432.1"/>
    </source>
</evidence>
<accession>A0ACC3DIW9</accession>
<name>A0ACC3DIW9_9PEZI</name>
<protein>
    <submittedName>
        <fullName evidence="1">Uncharacterized protein</fullName>
    </submittedName>
</protein>